<keyword evidence="6" id="KW-0050">Antiport</keyword>
<evidence type="ECO:0000313" key="15">
    <source>
        <dbReference type="Proteomes" id="UP001298681"/>
    </source>
</evidence>
<keyword evidence="11 13" id="KW-0472">Membrane</keyword>
<proteinExistence type="inferred from homology"/>
<evidence type="ECO:0000256" key="12">
    <source>
        <dbReference type="ARBA" id="ARBA00031636"/>
    </source>
</evidence>
<organism evidence="14 15">
    <name type="scientific">Anaeromassilibacillus senegalensis</name>
    <dbReference type="NCBI Taxonomy" id="1673717"/>
    <lineage>
        <taxon>Bacteria</taxon>
        <taxon>Bacillati</taxon>
        <taxon>Bacillota</taxon>
        <taxon>Clostridia</taxon>
        <taxon>Eubacteriales</taxon>
        <taxon>Acutalibacteraceae</taxon>
        <taxon>Anaeromassilibacillus</taxon>
    </lineage>
</organism>
<evidence type="ECO:0000256" key="9">
    <source>
        <dbReference type="ARBA" id="ARBA00022989"/>
    </source>
</evidence>
<evidence type="ECO:0000256" key="5">
    <source>
        <dbReference type="ARBA" id="ARBA00022448"/>
    </source>
</evidence>
<gene>
    <name evidence="14" type="ORF">L0P57_09475</name>
</gene>
<dbReference type="Proteomes" id="UP001298681">
    <property type="component" value="Unassembled WGS sequence"/>
</dbReference>
<evidence type="ECO:0000256" key="4">
    <source>
        <dbReference type="ARBA" id="ARBA00020268"/>
    </source>
</evidence>
<reference evidence="14 15" key="1">
    <citation type="submission" date="2022-01" db="EMBL/GenBank/DDBJ databases">
        <title>Collection of gut derived symbiotic bacterial strains cultured from healthy donors.</title>
        <authorList>
            <person name="Lin H."/>
            <person name="Kohout C."/>
            <person name="Waligurski E."/>
            <person name="Pamer E.G."/>
        </authorList>
    </citation>
    <scope>NUCLEOTIDE SEQUENCE [LARGE SCALE GENOMIC DNA]</scope>
    <source>
        <strain evidence="14 15">DFI.7.58</strain>
    </source>
</reference>
<evidence type="ECO:0000313" key="14">
    <source>
        <dbReference type="EMBL" id="MCG4611158.1"/>
    </source>
</evidence>
<dbReference type="EMBL" id="JAKNHQ010000012">
    <property type="protein sequence ID" value="MCG4611158.1"/>
    <property type="molecule type" value="Genomic_DNA"/>
</dbReference>
<dbReference type="RefSeq" id="WP_237966895.1">
    <property type="nucleotide sequence ID" value="NZ_JAKNHQ010000012.1"/>
</dbReference>
<dbReference type="PANTHER" id="PTHR43298:SF2">
    <property type="entry name" value="FMN_FAD EXPORTER YEEO-RELATED"/>
    <property type="match status" value="1"/>
</dbReference>
<keyword evidence="8 13" id="KW-0812">Transmembrane</keyword>
<keyword evidence="10" id="KW-0406">Ion transport</keyword>
<feature type="transmembrane region" description="Helical" evidence="13">
    <location>
        <begin position="315"/>
        <end position="338"/>
    </location>
</feature>
<dbReference type="PANTHER" id="PTHR43298">
    <property type="entry name" value="MULTIDRUG RESISTANCE PROTEIN NORM-RELATED"/>
    <property type="match status" value="1"/>
</dbReference>
<evidence type="ECO:0000256" key="1">
    <source>
        <dbReference type="ARBA" id="ARBA00003408"/>
    </source>
</evidence>
<keyword evidence="9 13" id="KW-1133">Transmembrane helix</keyword>
<sequence length="448" mass="47614">MVESKGPSGFKSIAYGLITFSLPLILSGILQQLYNWADAFIVGNVKGERALAAVGATTTVINFYLMAITGFTLGLSILVGQRFGGGRTDSVPQVLSTFSVTLGVFFAILAAVGIWLTSPILHLLHTTPDTVQLAEAYLRIIFLGIPFLAVYNVYSAALRGMGDSRAPFLAVLISSVVNVALDLYFVAVLHWGVSGAAIATVVSQAAMTVFIILYAIKKYPVLRFRLRRGIVDRQTLAGGLRFGIPPMIQSSVSAFGSLLLQNFMNGFGTQTVAAITTAYRIDSIALLPIINLGSGISTIVAQSYGAGEEKKTRKIYMVGTVLMAVVSVLMTVLVVPVGGPLIALFGAGPEAVEIGRGFFQRLASFYVVYGLATATRGYLEGIGDVVYSSVAGIVSLACRIIASYAFAGVFGNSIIAYAEAFSWGILLLLYVARMLWKRAQARPPASNA</sequence>
<dbReference type="PIRSF" id="PIRSF006603">
    <property type="entry name" value="DinF"/>
    <property type="match status" value="1"/>
</dbReference>
<feature type="transmembrane region" description="Helical" evidence="13">
    <location>
        <begin position="91"/>
        <end position="116"/>
    </location>
</feature>
<dbReference type="NCBIfam" id="TIGR00797">
    <property type="entry name" value="matE"/>
    <property type="match status" value="1"/>
</dbReference>
<dbReference type="Pfam" id="PF01554">
    <property type="entry name" value="MatE"/>
    <property type="match status" value="2"/>
</dbReference>
<evidence type="ECO:0000256" key="11">
    <source>
        <dbReference type="ARBA" id="ARBA00023136"/>
    </source>
</evidence>
<evidence type="ECO:0000256" key="7">
    <source>
        <dbReference type="ARBA" id="ARBA00022475"/>
    </source>
</evidence>
<evidence type="ECO:0000256" key="2">
    <source>
        <dbReference type="ARBA" id="ARBA00004651"/>
    </source>
</evidence>
<comment type="function">
    <text evidence="1">Multidrug efflux pump.</text>
</comment>
<dbReference type="InterPro" id="IPR002528">
    <property type="entry name" value="MATE_fam"/>
</dbReference>
<feature type="transmembrane region" description="Helical" evidence="13">
    <location>
        <begin position="193"/>
        <end position="216"/>
    </location>
</feature>
<feature type="transmembrane region" description="Helical" evidence="13">
    <location>
        <begin position="166"/>
        <end position="187"/>
    </location>
</feature>
<name>A0ABS9MK17_9FIRM</name>
<feature type="transmembrane region" description="Helical" evidence="13">
    <location>
        <begin position="50"/>
        <end position="79"/>
    </location>
</feature>
<protein>
    <recommendedName>
        <fullName evidence="4">Probable multidrug resistance protein NorM</fullName>
    </recommendedName>
    <alternativeName>
        <fullName evidence="12">Multidrug-efflux transporter</fullName>
    </alternativeName>
</protein>
<evidence type="ECO:0000256" key="10">
    <source>
        <dbReference type="ARBA" id="ARBA00023065"/>
    </source>
</evidence>
<feature type="transmembrane region" description="Helical" evidence="13">
    <location>
        <begin position="12"/>
        <end position="30"/>
    </location>
</feature>
<accession>A0ABS9MK17</accession>
<keyword evidence="5" id="KW-0813">Transport</keyword>
<dbReference type="InterPro" id="IPR050222">
    <property type="entry name" value="MATE_MdtK"/>
</dbReference>
<comment type="similarity">
    <text evidence="3">Belongs to the multi antimicrobial extrusion (MATE) (TC 2.A.66.1) family.</text>
</comment>
<keyword evidence="7" id="KW-1003">Cell membrane</keyword>
<evidence type="ECO:0000256" key="6">
    <source>
        <dbReference type="ARBA" id="ARBA00022449"/>
    </source>
</evidence>
<comment type="subcellular location">
    <subcellularLocation>
        <location evidence="2">Cell membrane</location>
        <topology evidence="2">Multi-pass membrane protein</topology>
    </subcellularLocation>
</comment>
<dbReference type="InterPro" id="IPR048279">
    <property type="entry name" value="MdtK-like"/>
</dbReference>
<comment type="caution">
    <text evidence="14">The sequence shown here is derived from an EMBL/GenBank/DDBJ whole genome shotgun (WGS) entry which is preliminary data.</text>
</comment>
<evidence type="ECO:0000256" key="13">
    <source>
        <dbReference type="SAM" id="Phobius"/>
    </source>
</evidence>
<feature type="transmembrane region" description="Helical" evidence="13">
    <location>
        <begin position="413"/>
        <end position="432"/>
    </location>
</feature>
<dbReference type="CDD" id="cd13138">
    <property type="entry name" value="MATE_yoeA_like"/>
    <property type="match status" value="1"/>
</dbReference>
<feature type="transmembrane region" description="Helical" evidence="13">
    <location>
        <begin position="136"/>
        <end position="154"/>
    </location>
</feature>
<evidence type="ECO:0000256" key="8">
    <source>
        <dbReference type="ARBA" id="ARBA00022692"/>
    </source>
</evidence>
<keyword evidence="15" id="KW-1185">Reference proteome</keyword>
<feature type="transmembrane region" description="Helical" evidence="13">
    <location>
        <begin position="358"/>
        <end position="379"/>
    </location>
</feature>
<feature type="transmembrane region" description="Helical" evidence="13">
    <location>
        <begin position="386"/>
        <end position="407"/>
    </location>
</feature>
<evidence type="ECO:0000256" key="3">
    <source>
        <dbReference type="ARBA" id="ARBA00010199"/>
    </source>
</evidence>